<dbReference type="EMBL" id="CAJHIA010000009">
    <property type="protein sequence ID" value="CAD6442809.1"/>
    <property type="molecule type" value="Genomic_DNA"/>
</dbReference>
<dbReference type="OrthoDB" id="10446535at2759"/>
<evidence type="ECO:0000313" key="2">
    <source>
        <dbReference type="Proteomes" id="UP000624404"/>
    </source>
</evidence>
<gene>
    <name evidence="1" type="ORF">SCLTRI_LOCUS2601</name>
</gene>
<sequence>METEKLIATLRRQPHHIKNLEDPDLLSSCLKLLVTRQEILTSIDDTGRDNIYHDLIKIMIHIDFLHFRTTLDWRGYRNNWNLCPFLEDKAVRDVYYDSLRVLLEESSELFMAHKVGSEKYLYLIMREIIDLELSVGCGMIKLDVDSEDIEK</sequence>
<keyword evidence="2" id="KW-1185">Reference proteome</keyword>
<accession>A0A8H2VR72</accession>
<dbReference type="AlphaFoldDB" id="A0A8H2VR72"/>
<evidence type="ECO:0000313" key="1">
    <source>
        <dbReference type="EMBL" id="CAD6442809.1"/>
    </source>
</evidence>
<proteinExistence type="predicted"/>
<organism evidence="1 2">
    <name type="scientific">Sclerotinia trifoliorum</name>
    <dbReference type="NCBI Taxonomy" id="28548"/>
    <lineage>
        <taxon>Eukaryota</taxon>
        <taxon>Fungi</taxon>
        <taxon>Dikarya</taxon>
        <taxon>Ascomycota</taxon>
        <taxon>Pezizomycotina</taxon>
        <taxon>Leotiomycetes</taxon>
        <taxon>Helotiales</taxon>
        <taxon>Sclerotiniaceae</taxon>
        <taxon>Sclerotinia</taxon>
    </lineage>
</organism>
<name>A0A8H2VR72_9HELO</name>
<protein>
    <submittedName>
        <fullName evidence="1">7a800087-5466-4c0d-936f-a1cc938aff75</fullName>
    </submittedName>
</protein>
<comment type="caution">
    <text evidence="1">The sequence shown here is derived from an EMBL/GenBank/DDBJ whole genome shotgun (WGS) entry which is preliminary data.</text>
</comment>
<dbReference type="Proteomes" id="UP000624404">
    <property type="component" value="Unassembled WGS sequence"/>
</dbReference>
<reference evidence="1" key="1">
    <citation type="submission" date="2020-10" db="EMBL/GenBank/DDBJ databases">
        <authorList>
            <person name="Kusch S."/>
        </authorList>
    </citation>
    <scope>NUCLEOTIDE SEQUENCE</scope>
    <source>
        <strain evidence="1">SwB9</strain>
    </source>
</reference>